<keyword evidence="2" id="KW-1185">Reference proteome</keyword>
<dbReference type="EMBL" id="JACEIK010015332">
    <property type="protein sequence ID" value="MCE3216977.1"/>
    <property type="molecule type" value="Genomic_DNA"/>
</dbReference>
<comment type="caution">
    <text evidence="1">The sequence shown here is derived from an EMBL/GenBank/DDBJ whole genome shotgun (WGS) entry which is preliminary data.</text>
</comment>
<protein>
    <submittedName>
        <fullName evidence="1">Uncharacterized protein</fullName>
    </submittedName>
</protein>
<gene>
    <name evidence="1" type="ORF">HAX54_009828</name>
</gene>
<name>A0ABS8WVJ4_DATST</name>
<feature type="non-terminal residue" evidence="1">
    <location>
        <position position="1"/>
    </location>
</feature>
<proteinExistence type="predicted"/>
<evidence type="ECO:0000313" key="2">
    <source>
        <dbReference type="Proteomes" id="UP000823775"/>
    </source>
</evidence>
<dbReference type="Proteomes" id="UP000823775">
    <property type="component" value="Unassembled WGS sequence"/>
</dbReference>
<reference evidence="1 2" key="1">
    <citation type="journal article" date="2021" name="BMC Genomics">
        <title>Datura genome reveals duplications of psychoactive alkaloid biosynthetic genes and high mutation rate following tissue culture.</title>
        <authorList>
            <person name="Rajewski A."/>
            <person name="Carter-House D."/>
            <person name="Stajich J."/>
            <person name="Litt A."/>
        </authorList>
    </citation>
    <scope>NUCLEOTIDE SEQUENCE [LARGE SCALE GENOMIC DNA]</scope>
    <source>
        <strain evidence="1">AR-01</strain>
    </source>
</reference>
<evidence type="ECO:0000313" key="1">
    <source>
        <dbReference type="EMBL" id="MCE3216977.1"/>
    </source>
</evidence>
<sequence length="81" mass="9230">WLHVHKDKEAVAIASKGFKRLERSCIELVSPKGTLARRFGAKDARSRDQMVQGPKRSTMSRRIGLIKVIWRLSSPPFMTPL</sequence>
<organism evidence="1 2">
    <name type="scientific">Datura stramonium</name>
    <name type="common">Jimsonweed</name>
    <name type="synonym">Common thornapple</name>
    <dbReference type="NCBI Taxonomy" id="4076"/>
    <lineage>
        <taxon>Eukaryota</taxon>
        <taxon>Viridiplantae</taxon>
        <taxon>Streptophyta</taxon>
        <taxon>Embryophyta</taxon>
        <taxon>Tracheophyta</taxon>
        <taxon>Spermatophyta</taxon>
        <taxon>Magnoliopsida</taxon>
        <taxon>eudicotyledons</taxon>
        <taxon>Gunneridae</taxon>
        <taxon>Pentapetalae</taxon>
        <taxon>asterids</taxon>
        <taxon>lamiids</taxon>
        <taxon>Solanales</taxon>
        <taxon>Solanaceae</taxon>
        <taxon>Solanoideae</taxon>
        <taxon>Datureae</taxon>
        <taxon>Datura</taxon>
    </lineage>
</organism>
<accession>A0ABS8WVJ4</accession>